<reference evidence="1 2" key="1">
    <citation type="journal article" date="2016" name="Nat. Commun.">
        <title>Thousands of microbial genomes shed light on interconnected biogeochemical processes in an aquifer system.</title>
        <authorList>
            <person name="Anantharaman K."/>
            <person name="Brown C.T."/>
            <person name="Hug L.A."/>
            <person name="Sharon I."/>
            <person name="Castelle C.J."/>
            <person name="Probst A.J."/>
            <person name="Thomas B.C."/>
            <person name="Singh A."/>
            <person name="Wilkins M.J."/>
            <person name="Karaoz U."/>
            <person name="Brodie E.L."/>
            <person name="Williams K.H."/>
            <person name="Hubbard S.S."/>
            <person name="Banfield J.F."/>
        </authorList>
    </citation>
    <scope>NUCLEOTIDE SEQUENCE [LARGE SCALE GENOMIC DNA]</scope>
</reference>
<dbReference type="Proteomes" id="UP000177006">
    <property type="component" value="Unassembled WGS sequence"/>
</dbReference>
<proteinExistence type="predicted"/>
<evidence type="ECO:0000313" key="2">
    <source>
        <dbReference type="Proteomes" id="UP000177006"/>
    </source>
</evidence>
<evidence type="ECO:0000313" key="1">
    <source>
        <dbReference type="EMBL" id="OGD62763.1"/>
    </source>
</evidence>
<protein>
    <submittedName>
        <fullName evidence="1">Uncharacterized protein</fullName>
    </submittedName>
</protein>
<dbReference type="AlphaFoldDB" id="A0A1F5E5W5"/>
<accession>A0A1F5E5W5</accession>
<name>A0A1F5E5W5_9BACT</name>
<organism evidence="1 2">
    <name type="scientific">Candidatus Beckwithbacteria bacterium RBG_13_42_9</name>
    <dbReference type="NCBI Taxonomy" id="1797457"/>
    <lineage>
        <taxon>Bacteria</taxon>
        <taxon>Candidatus Beckwithiibacteriota</taxon>
    </lineage>
</organism>
<gene>
    <name evidence="1" type="ORF">A2160_04835</name>
</gene>
<comment type="caution">
    <text evidence="1">The sequence shown here is derived from an EMBL/GenBank/DDBJ whole genome shotgun (WGS) entry which is preliminary data.</text>
</comment>
<sequence length="100" mass="10996">MPIQFIELSPEIVHPELAANLSPIVKITVLLDGYWMGATDEGKAYRSGNTHSPEEMVYLKRAFPKALETGSLLVITGPGNDKIVTLAPPTSRRLWLPIVL</sequence>
<dbReference type="EMBL" id="MEZK01000017">
    <property type="protein sequence ID" value="OGD62763.1"/>
    <property type="molecule type" value="Genomic_DNA"/>
</dbReference>